<name>A0A7Y6ITP3_9ACTN</name>
<accession>A0A7Y6ITP3</accession>
<dbReference type="EMBL" id="JABWGO010000007">
    <property type="protein sequence ID" value="NUW43918.1"/>
    <property type="molecule type" value="Genomic_DNA"/>
</dbReference>
<dbReference type="AlphaFoldDB" id="A0A7Y6ITP3"/>
<organism evidence="1 2">
    <name type="scientific">Nonomuraea rhodomycinica</name>
    <dbReference type="NCBI Taxonomy" id="1712872"/>
    <lineage>
        <taxon>Bacteria</taxon>
        <taxon>Bacillati</taxon>
        <taxon>Actinomycetota</taxon>
        <taxon>Actinomycetes</taxon>
        <taxon>Streptosporangiales</taxon>
        <taxon>Streptosporangiaceae</taxon>
        <taxon>Nonomuraea</taxon>
    </lineage>
</organism>
<proteinExistence type="predicted"/>
<dbReference type="RefSeq" id="WP_175603412.1">
    <property type="nucleotide sequence ID" value="NZ_JABWGO010000007.1"/>
</dbReference>
<evidence type="ECO:0000313" key="1">
    <source>
        <dbReference type="EMBL" id="NUW43918.1"/>
    </source>
</evidence>
<comment type="caution">
    <text evidence="1">The sequence shown here is derived from an EMBL/GenBank/DDBJ whole genome shotgun (WGS) entry which is preliminary data.</text>
</comment>
<gene>
    <name evidence="1" type="ORF">HT134_27890</name>
</gene>
<sequence>MAESSDNQRHVTVALKTVYCHNAQGVMDVDLFYVAGGAATGPLSGSKSMTVLTGLVEINSRQAKLLAGDDCVIFDGNVHVDDFVEFGLQFRSSNADVDEGDFDDKYPASVSALTADVGAGAGSANASVKGAVAGAILAATPLALARVQARASIYEDDVLGTVQKRVNVVDYPDGRSGPFKWKFADKYPITLADTGELGWSEWDYEIEYTIDVGPAR</sequence>
<dbReference type="Proteomes" id="UP000546126">
    <property type="component" value="Unassembled WGS sequence"/>
</dbReference>
<evidence type="ECO:0000313" key="2">
    <source>
        <dbReference type="Proteomes" id="UP000546126"/>
    </source>
</evidence>
<reference evidence="1 2" key="1">
    <citation type="submission" date="2020-06" db="EMBL/GenBank/DDBJ databases">
        <authorList>
            <person name="Chanama M."/>
        </authorList>
    </citation>
    <scope>NUCLEOTIDE SEQUENCE [LARGE SCALE GENOMIC DNA]</scope>
    <source>
        <strain evidence="1 2">TBRC6557</strain>
    </source>
</reference>
<keyword evidence="2" id="KW-1185">Reference proteome</keyword>
<protein>
    <submittedName>
        <fullName evidence="1">Uncharacterized protein</fullName>
    </submittedName>
</protein>